<dbReference type="EMBL" id="BJXC01000003">
    <property type="protein sequence ID" value="GEM50965.1"/>
    <property type="molecule type" value="Genomic_DNA"/>
</dbReference>
<accession>A0A511NDS1</accession>
<sequence length="654" mass="75960">MKKTIIGLFLLGAVMVQAQEDSIKILKPLKGSTTNDSVTYFKTKIDDYKFWTNGRKPEVIDTTLSINNYYNQNFIRRDAFGKLFFPNVGGVVVDLEYQDAPFNSSMLPTGKKYNYYQANDIKYYDVKTPYTEFIYENGVKEGNFLSSTFSHNINKQFNYTFHYRGLISEGRYRHEKAQNNTFVFSSNYKTKSERFKLWWHYAAQNLKNNENGGIRDINDFILQDDRRITNVRNILVNSQTAKSEFDARRIELNASYGILKKMNEKDSTFYNPIELKNKFSYEKQKFRYEDSSPVADLYSSPIITGFGTNNRKSATDFSNTTTAGFQWTDRVKIEAGVKFQNLRIFSDQPLVTSAKDINEVVIYDVNNPKEVKENLFGVVGKVDFDWNEKLKLYGNVEFLQSDNYKSVYNVDAVLDITPIVGYTLSAGAVLQSKIPSLNTIYNQSFFADFNYANKFETENIQKLFAKLNLEKVNTTLEAAIYNIDNHVYLDADLTYKQLTDNLNYVKIKGENHLRFGKINLVSTAQYQKVSKNEQYMPLPDFLIRETLYWQGELFNKNAQLQAGINATYFTKYNGLRYIPVINEFALQDPTSVQEIGGYPILDIFINFKVRNMRFYIRGEHINASFTKQPDYFAAPNVPYRDFKFQLGLKWNIFS</sequence>
<protein>
    <recommendedName>
        <fullName evidence="4">Porin</fullName>
    </recommendedName>
</protein>
<evidence type="ECO:0000313" key="2">
    <source>
        <dbReference type="EMBL" id="GEM50965.1"/>
    </source>
</evidence>
<evidence type="ECO:0000313" key="3">
    <source>
        <dbReference type="Proteomes" id="UP000321245"/>
    </source>
</evidence>
<reference evidence="2 3" key="1">
    <citation type="submission" date="2019-07" db="EMBL/GenBank/DDBJ databases">
        <title>Whole genome shotgun sequence of Empedobacter brevis NBRC 14943.</title>
        <authorList>
            <person name="Hosoyama A."/>
            <person name="Uohara A."/>
            <person name="Ohji S."/>
            <person name="Ichikawa N."/>
        </authorList>
    </citation>
    <scope>NUCLEOTIDE SEQUENCE [LARGE SCALE GENOMIC DNA]</scope>
    <source>
        <strain evidence="2 3">NBRC 14943</strain>
    </source>
</reference>
<organism evidence="2 3">
    <name type="scientific">Empedobacter brevis NBRC 14943 = ATCC 43319</name>
    <dbReference type="NCBI Taxonomy" id="1218108"/>
    <lineage>
        <taxon>Bacteria</taxon>
        <taxon>Pseudomonadati</taxon>
        <taxon>Bacteroidota</taxon>
        <taxon>Flavobacteriia</taxon>
        <taxon>Flavobacteriales</taxon>
        <taxon>Weeksellaceae</taxon>
        <taxon>Empedobacter</taxon>
    </lineage>
</organism>
<proteinExistence type="predicted"/>
<dbReference type="RefSeq" id="WP_019974582.1">
    <property type="nucleotide sequence ID" value="NZ_BJXC01000003.1"/>
</dbReference>
<dbReference type="Pfam" id="PF14121">
    <property type="entry name" value="Porin_10"/>
    <property type="match status" value="1"/>
</dbReference>
<dbReference type="Proteomes" id="UP000321245">
    <property type="component" value="Unassembled WGS sequence"/>
</dbReference>
<keyword evidence="3" id="KW-1185">Reference proteome</keyword>
<dbReference type="OrthoDB" id="9812454at2"/>
<dbReference type="STRING" id="1218108.GCA_000382425_01073"/>
<evidence type="ECO:0000256" key="1">
    <source>
        <dbReference type="SAM" id="SignalP"/>
    </source>
</evidence>
<gene>
    <name evidence="2" type="ORF">EB1_07550</name>
</gene>
<keyword evidence="1" id="KW-0732">Signal</keyword>
<dbReference type="InterPro" id="IPR025631">
    <property type="entry name" value="Porin_10"/>
</dbReference>
<name>A0A511NDS1_9FLAO</name>
<evidence type="ECO:0008006" key="4">
    <source>
        <dbReference type="Google" id="ProtNLM"/>
    </source>
</evidence>
<dbReference type="GeneID" id="84649294"/>
<dbReference type="SUPFAM" id="SSF56935">
    <property type="entry name" value="Porins"/>
    <property type="match status" value="1"/>
</dbReference>
<feature type="chain" id="PRO_5021794810" description="Porin" evidence="1">
    <location>
        <begin position="19"/>
        <end position="654"/>
    </location>
</feature>
<comment type="caution">
    <text evidence="2">The sequence shown here is derived from an EMBL/GenBank/DDBJ whole genome shotgun (WGS) entry which is preliminary data.</text>
</comment>
<feature type="signal peptide" evidence="1">
    <location>
        <begin position="1"/>
        <end position="18"/>
    </location>
</feature>
<dbReference type="AlphaFoldDB" id="A0A511NDS1"/>